<dbReference type="AlphaFoldDB" id="A0A2K2CU75"/>
<protein>
    <recommendedName>
        <fullName evidence="8">Pentacotripeptide-repeat region of PRORP domain-containing protein</fullName>
    </recommendedName>
</protein>
<organism evidence="5">
    <name type="scientific">Brachypodium distachyon</name>
    <name type="common">Purple false brome</name>
    <name type="synonym">Trachynia distachya</name>
    <dbReference type="NCBI Taxonomy" id="15368"/>
    <lineage>
        <taxon>Eukaryota</taxon>
        <taxon>Viridiplantae</taxon>
        <taxon>Streptophyta</taxon>
        <taxon>Embryophyta</taxon>
        <taxon>Tracheophyta</taxon>
        <taxon>Spermatophyta</taxon>
        <taxon>Magnoliopsida</taxon>
        <taxon>Liliopsida</taxon>
        <taxon>Poales</taxon>
        <taxon>Poaceae</taxon>
        <taxon>BOP clade</taxon>
        <taxon>Pooideae</taxon>
        <taxon>Stipodae</taxon>
        <taxon>Brachypodieae</taxon>
        <taxon>Brachypodium</taxon>
    </lineage>
</organism>
<evidence type="ECO:0000313" key="7">
    <source>
        <dbReference type="Proteomes" id="UP000008810"/>
    </source>
</evidence>
<dbReference type="InterPro" id="IPR002885">
    <property type="entry name" value="PPR_rpt"/>
</dbReference>
<dbReference type="PANTHER" id="PTHR47938">
    <property type="entry name" value="RESPIRATORY COMPLEX I CHAPERONE (CIA84), PUTATIVE (AFU_ORTHOLOGUE AFUA_2G06020)-RELATED"/>
    <property type="match status" value="1"/>
</dbReference>
<reference evidence="5" key="2">
    <citation type="submission" date="2017-06" db="EMBL/GenBank/DDBJ databases">
        <title>WGS assembly of Brachypodium distachyon.</title>
        <authorList>
            <consortium name="The International Brachypodium Initiative"/>
            <person name="Lucas S."/>
            <person name="Harmon-Smith M."/>
            <person name="Lail K."/>
            <person name="Tice H."/>
            <person name="Grimwood J."/>
            <person name="Bruce D."/>
            <person name="Barry K."/>
            <person name="Shu S."/>
            <person name="Lindquist E."/>
            <person name="Wang M."/>
            <person name="Pitluck S."/>
            <person name="Vogel J.P."/>
            <person name="Garvin D.F."/>
            <person name="Mockler T.C."/>
            <person name="Schmutz J."/>
            <person name="Rokhsar D."/>
            <person name="Bevan M.W."/>
        </authorList>
    </citation>
    <scope>NUCLEOTIDE SEQUENCE</scope>
    <source>
        <strain evidence="5">Bd21</strain>
    </source>
</reference>
<feature type="repeat" description="PPR" evidence="4">
    <location>
        <begin position="229"/>
        <end position="263"/>
    </location>
</feature>
<dbReference type="InterPro" id="IPR011990">
    <property type="entry name" value="TPR-like_helical_dom_sf"/>
</dbReference>
<dbReference type="GO" id="GO:0003729">
    <property type="term" value="F:mRNA binding"/>
    <property type="evidence" value="ECO:0000318"/>
    <property type="project" value="GO_Central"/>
</dbReference>
<dbReference type="PANTHER" id="PTHR47938:SF35">
    <property type="entry name" value="PENTATRICOPEPTIDE REPEAT-CONTAINING PROTEIN 4, MITOCHONDRIAL-RELATED"/>
    <property type="match status" value="1"/>
</dbReference>
<evidence type="ECO:0000256" key="1">
    <source>
        <dbReference type="ARBA" id="ARBA00007626"/>
    </source>
</evidence>
<keyword evidence="7" id="KW-1185">Reference proteome</keyword>
<accession>A0A2K2CU75</accession>
<dbReference type="EnsemblPlants" id="PNT65578">
    <property type="protein sequence ID" value="PNT65578"/>
    <property type="gene ID" value="BRADI_4g44671v3"/>
</dbReference>
<reference evidence="5 6" key="1">
    <citation type="journal article" date="2010" name="Nature">
        <title>Genome sequencing and analysis of the model grass Brachypodium distachyon.</title>
        <authorList>
            <consortium name="International Brachypodium Initiative"/>
        </authorList>
    </citation>
    <scope>NUCLEOTIDE SEQUENCE [LARGE SCALE GENOMIC DNA]</scope>
    <source>
        <strain evidence="5">Bd21</strain>
        <strain evidence="6">cv. Bd21</strain>
    </source>
</reference>
<dbReference type="OrthoDB" id="185373at2759"/>
<keyword evidence="2" id="KW-0677">Repeat</keyword>
<dbReference type="EMBL" id="CM000883">
    <property type="protein sequence ID" value="PNT65578.1"/>
    <property type="molecule type" value="Genomic_DNA"/>
</dbReference>
<dbReference type="Gramene" id="PNT65578">
    <property type="protein sequence ID" value="PNT65578"/>
    <property type="gene ID" value="BRADI_4g44671v3"/>
</dbReference>
<dbReference type="RefSeq" id="XP_010239557.3">
    <property type="nucleotide sequence ID" value="XM_010241255.3"/>
</dbReference>
<dbReference type="Pfam" id="PF01535">
    <property type="entry name" value="PPR"/>
    <property type="match status" value="1"/>
</dbReference>
<evidence type="ECO:0000256" key="2">
    <source>
        <dbReference type="ARBA" id="ARBA00022737"/>
    </source>
</evidence>
<evidence type="ECO:0000313" key="6">
    <source>
        <dbReference type="EnsemblPlants" id="PNT65578"/>
    </source>
</evidence>
<dbReference type="NCBIfam" id="TIGR00756">
    <property type="entry name" value="PPR"/>
    <property type="match status" value="1"/>
</dbReference>
<dbReference type="Proteomes" id="UP000008810">
    <property type="component" value="Chromosome 4"/>
</dbReference>
<dbReference type="PROSITE" id="PS51375">
    <property type="entry name" value="PPR"/>
    <property type="match status" value="1"/>
</dbReference>
<comment type="similarity">
    <text evidence="1">Belongs to the PPR family. P subfamily.</text>
</comment>
<gene>
    <name evidence="6" type="primary">LOC100844613</name>
    <name evidence="5" type="ORF">BRADI_4g44671v3</name>
</gene>
<dbReference type="GeneID" id="100844613"/>
<evidence type="ECO:0000313" key="5">
    <source>
        <dbReference type="EMBL" id="PNT65578.1"/>
    </source>
</evidence>
<reference evidence="6" key="3">
    <citation type="submission" date="2018-08" db="UniProtKB">
        <authorList>
            <consortium name="EnsemblPlants"/>
        </authorList>
    </citation>
    <scope>IDENTIFICATION</scope>
    <source>
        <strain evidence="6">cv. Bd21</strain>
    </source>
</reference>
<keyword evidence="3" id="KW-0809">Transit peptide</keyword>
<sequence>MPTSASDVYEMSSSPRPEPDHHRLLATLARHGRLAAAATLFSSAVRTTRALNTILAALCSSPALVCVAPSVLLLAAPTAAPDAATFRVLASALCRARRPSAAADLLRLMPPLLLDPDYPLCAAVLSSLCAHAPATHAAAFLHDMSRWGLLVPSPSSGSGHHHRAVLRALLRDGLPAEAYEVLTEAMASDGVAPRPADFELLLRVFADAGDFAAVDQAFDEMLLRGIVPDTPVYAAYLAALCGRGDLPGARRMLGCMARAGCPPDARAFGVVVAGCARAGDHAAAGEVAREAVRRGLRWDAPALAELVGELRASGHLAAAQGTLLDLFLDGGCAGVDASAFGRMICASEEDCAPSPSLVGIAPAVSRR</sequence>
<evidence type="ECO:0000256" key="3">
    <source>
        <dbReference type="ARBA" id="ARBA00022946"/>
    </source>
</evidence>
<proteinExistence type="inferred from homology"/>
<evidence type="ECO:0008006" key="8">
    <source>
        <dbReference type="Google" id="ProtNLM"/>
    </source>
</evidence>
<name>A0A2K2CU75_BRADI</name>
<evidence type="ECO:0000256" key="4">
    <source>
        <dbReference type="PROSITE-ProRule" id="PRU00708"/>
    </source>
</evidence>
<dbReference type="Gene3D" id="1.25.40.10">
    <property type="entry name" value="Tetratricopeptide repeat domain"/>
    <property type="match status" value="2"/>
</dbReference>